<proteinExistence type="predicted"/>
<dbReference type="Proteomes" id="UP000283644">
    <property type="component" value="Unassembled WGS sequence"/>
</dbReference>
<keyword evidence="3" id="KW-1185">Reference proteome</keyword>
<organism evidence="2 3">
    <name type="scientific">Nocardioides immobilis</name>
    <dbReference type="NCBI Taxonomy" id="2049295"/>
    <lineage>
        <taxon>Bacteria</taxon>
        <taxon>Bacillati</taxon>
        <taxon>Actinomycetota</taxon>
        <taxon>Actinomycetes</taxon>
        <taxon>Propionibacteriales</taxon>
        <taxon>Nocardioidaceae</taxon>
        <taxon>Nocardioides</taxon>
    </lineage>
</organism>
<sequence>MTERPRPLPYFGAPPARQPRPSRGEPTLWGKRVILSTPEGFIYDMRAISEIHVNGAKDSVDIASEEDYYRWMFTSEPPRVEPYPAHLVWVE</sequence>
<gene>
    <name evidence="2" type="ORF">D0Z08_17545</name>
</gene>
<dbReference type="OrthoDB" id="3786021at2"/>
<accession>A0A417XZM1</accession>
<dbReference type="RefSeq" id="WP_118926542.1">
    <property type="nucleotide sequence ID" value="NZ_QXGH01000021.1"/>
</dbReference>
<evidence type="ECO:0000313" key="2">
    <source>
        <dbReference type="EMBL" id="RHW25840.1"/>
    </source>
</evidence>
<dbReference type="EMBL" id="QXGH01000021">
    <property type="protein sequence ID" value="RHW25840.1"/>
    <property type="molecule type" value="Genomic_DNA"/>
</dbReference>
<comment type="caution">
    <text evidence="2">The sequence shown here is derived from an EMBL/GenBank/DDBJ whole genome shotgun (WGS) entry which is preliminary data.</text>
</comment>
<evidence type="ECO:0000256" key="1">
    <source>
        <dbReference type="SAM" id="MobiDB-lite"/>
    </source>
</evidence>
<evidence type="ECO:0000313" key="3">
    <source>
        <dbReference type="Proteomes" id="UP000283644"/>
    </source>
</evidence>
<feature type="region of interest" description="Disordered" evidence="1">
    <location>
        <begin position="1"/>
        <end position="26"/>
    </location>
</feature>
<reference evidence="2 3" key="1">
    <citation type="submission" date="2018-09" db="EMBL/GenBank/DDBJ databases">
        <title>Genome sequencing of Nocardioides immobilis CCTCC AB 2017083 for comparison to Nocardioides silvaticus.</title>
        <authorList>
            <person name="Li C."/>
            <person name="Wang G."/>
        </authorList>
    </citation>
    <scope>NUCLEOTIDE SEQUENCE [LARGE SCALE GENOMIC DNA]</scope>
    <source>
        <strain evidence="2 3">CCTCC AB 2017083</strain>
    </source>
</reference>
<name>A0A417XZM1_9ACTN</name>
<protein>
    <submittedName>
        <fullName evidence="2">Uncharacterized protein</fullName>
    </submittedName>
</protein>
<dbReference type="AlphaFoldDB" id="A0A417XZM1"/>